<keyword evidence="7" id="KW-0472">Membrane</keyword>
<dbReference type="PANTHER" id="PTHR10083:SF328">
    <property type="entry name" value="TISSUE FACTOR PATHWAY INHIBITOR"/>
    <property type="match status" value="1"/>
</dbReference>
<proteinExistence type="inferred from homology"/>
<evidence type="ECO:0000256" key="4">
    <source>
        <dbReference type="ARBA" id="ARBA00023157"/>
    </source>
</evidence>
<evidence type="ECO:0000256" key="7">
    <source>
        <dbReference type="SAM" id="Phobius"/>
    </source>
</evidence>
<comment type="caution">
    <text evidence="10">The sequence shown here is derived from an EMBL/GenBank/DDBJ whole genome shotgun (WGS) entry which is preliminary data.</text>
</comment>
<dbReference type="PROSITE" id="PS50279">
    <property type="entry name" value="BPTI_KUNITZ_2"/>
    <property type="match status" value="3"/>
</dbReference>
<keyword evidence="7" id="KW-1133">Transmembrane helix</keyword>
<dbReference type="AlphaFoldDB" id="A0AAV2BRJ0"/>
<keyword evidence="2 8" id="KW-0732">Signal</keyword>
<dbReference type="CDD" id="cd19941">
    <property type="entry name" value="TIL"/>
    <property type="match status" value="1"/>
</dbReference>
<dbReference type="InterPro" id="IPR020901">
    <property type="entry name" value="Prtase_inh_Kunz-CS"/>
</dbReference>
<dbReference type="InterPro" id="IPR002919">
    <property type="entry name" value="TIL_dom"/>
</dbReference>
<keyword evidence="4" id="KW-1015">Disulfide bond</keyword>
<evidence type="ECO:0000256" key="1">
    <source>
        <dbReference type="ARBA" id="ARBA00022690"/>
    </source>
</evidence>
<feature type="domain" description="BPTI/Kunitz inhibitor" evidence="9">
    <location>
        <begin position="86"/>
        <end position="136"/>
    </location>
</feature>
<dbReference type="GO" id="GO:0005615">
    <property type="term" value="C:extracellular space"/>
    <property type="evidence" value="ECO:0007669"/>
    <property type="project" value="TreeGrafter"/>
</dbReference>
<dbReference type="FunFam" id="4.10.410.10:FF:000004">
    <property type="entry name" value="Tissue factor pathway inhibitor"/>
    <property type="match status" value="1"/>
</dbReference>
<keyword evidence="11" id="KW-1185">Reference proteome</keyword>
<dbReference type="EMBL" id="CAXIEN010000479">
    <property type="protein sequence ID" value="CAL1298883.1"/>
    <property type="molecule type" value="Genomic_DNA"/>
</dbReference>
<dbReference type="Pfam" id="PF00014">
    <property type="entry name" value="Kunitz_BPTI"/>
    <property type="match status" value="3"/>
</dbReference>
<keyword evidence="1" id="KW-0646">Protease inhibitor</keyword>
<name>A0AAV2BRJ0_9ARAC</name>
<comment type="similarity">
    <text evidence="5">Belongs to the venom Kunitz-type family. 03 (sub-Kunitz) subfamily.</text>
</comment>
<reference evidence="10 11" key="1">
    <citation type="submission" date="2024-04" db="EMBL/GenBank/DDBJ databases">
        <authorList>
            <person name="Rising A."/>
            <person name="Reimegard J."/>
            <person name="Sonavane S."/>
            <person name="Akerstrom W."/>
            <person name="Nylinder S."/>
            <person name="Hedman E."/>
            <person name="Kallberg Y."/>
        </authorList>
    </citation>
    <scope>NUCLEOTIDE SEQUENCE [LARGE SCALE GENOMIC DNA]</scope>
</reference>
<dbReference type="Gene3D" id="4.10.410.10">
    <property type="entry name" value="Pancreatic trypsin inhibitor Kunitz domain"/>
    <property type="match status" value="3"/>
</dbReference>
<dbReference type="InterPro" id="IPR002223">
    <property type="entry name" value="Kunitz_BPTI"/>
</dbReference>
<feature type="transmembrane region" description="Helical" evidence="7">
    <location>
        <begin position="277"/>
        <end position="295"/>
    </location>
</feature>
<evidence type="ECO:0000256" key="6">
    <source>
        <dbReference type="ARBA" id="ARBA00093388"/>
    </source>
</evidence>
<dbReference type="Pfam" id="PF01826">
    <property type="entry name" value="TIL"/>
    <property type="match status" value="1"/>
</dbReference>
<keyword evidence="3" id="KW-0722">Serine protease inhibitor</keyword>
<evidence type="ECO:0000256" key="5">
    <source>
        <dbReference type="ARBA" id="ARBA00038506"/>
    </source>
</evidence>
<evidence type="ECO:0000256" key="8">
    <source>
        <dbReference type="SAM" id="SignalP"/>
    </source>
</evidence>
<dbReference type="Gene3D" id="2.10.25.10">
    <property type="entry name" value="Laminin"/>
    <property type="match status" value="1"/>
</dbReference>
<feature type="domain" description="BPTI/Kunitz inhibitor" evidence="9">
    <location>
        <begin position="212"/>
        <end position="262"/>
    </location>
</feature>
<dbReference type="SUPFAM" id="SSF57567">
    <property type="entry name" value="Serine protease inhibitors"/>
    <property type="match status" value="1"/>
</dbReference>
<dbReference type="GO" id="GO:0004867">
    <property type="term" value="F:serine-type endopeptidase inhibitor activity"/>
    <property type="evidence" value="ECO:0007669"/>
    <property type="project" value="UniProtKB-KW"/>
</dbReference>
<dbReference type="PANTHER" id="PTHR10083">
    <property type="entry name" value="KUNITZ-TYPE PROTEASE INHIBITOR-RELATED"/>
    <property type="match status" value="1"/>
</dbReference>
<evidence type="ECO:0000313" key="10">
    <source>
        <dbReference type="EMBL" id="CAL1298883.1"/>
    </source>
</evidence>
<evidence type="ECO:0000313" key="11">
    <source>
        <dbReference type="Proteomes" id="UP001497382"/>
    </source>
</evidence>
<dbReference type="Proteomes" id="UP001497382">
    <property type="component" value="Unassembled WGS sequence"/>
</dbReference>
<dbReference type="PRINTS" id="PR00759">
    <property type="entry name" value="BASICPTASE"/>
</dbReference>
<dbReference type="SMART" id="SM00131">
    <property type="entry name" value="KU"/>
    <property type="match status" value="3"/>
</dbReference>
<organism evidence="10 11">
    <name type="scientific">Larinioides sclopetarius</name>
    <dbReference type="NCBI Taxonomy" id="280406"/>
    <lineage>
        <taxon>Eukaryota</taxon>
        <taxon>Metazoa</taxon>
        <taxon>Ecdysozoa</taxon>
        <taxon>Arthropoda</taxon>
        <taxon>Chelicerata</taxon>
        <taxon>Arachnida</taxon>
        <taxon>Araneae</taxon>
        <taxon>Araneomorphae</taxon>
        <taxon>Entelegynae</taxon>
        <taxon>Araneoidea</taxon>
        <taxon>Araneidae</taxon>
        <taxon>Larinioides</taxon>
    </lineage>
</organism>
<dbReference type="InterPro" id="IPR050098">
    <property type="entry name" value="TFPI/VKTCI-like"/>
</dbReference>
<dbReference type="PROSITE" id="PS00280">
    <property type="entry name" value="BPTI_KUNITZ_1"/>
    <property type="match status" value="3"/>
</dbReference>
<sequence length="310" mass="35621">MMLFFIFVLLAVAFARKEKCDEHSHYHACGTSCPETCENYRDPFEECIYPCSPGCHCDPGFIKAKTGKCVRPENCPRTDDVREKNCFEPPKKGLCKDSLSRWYYDSNSGQCREFIYGGCEGNGNSYMTFHECMEYCADRSEVDCYAKPDPGQCYTNMPRYYYDDLEEACKLFIYGGCGGNTNNFVTIEECYGNCALFQTISIIYSAVEEKSCIDPPEVGPCRAIMPKWYYNQQTGNCHEFLYGGCQGNGNKYSSEEECLQYCGAGLYVYRTFISFKYFYYSSIIVLLIFMSLLPTKFTSYCNFKWHVSSQ</sequence>
<dbReference type="InterPro" id="IPR036880">
    <property type="entry name" value="Kunitz_BPTI_sf"/>
</dbReference>
<dbReference type="CDD" id="cd00109">
    <property type="entry name" value="Kunitz-type"/>
    <property type="match status" value="3"/>
</dbReference>
<comment type="function">
    <text evidence="6">Serine protease inhibitor that inhibits trypsin at a molar ratio of 1:1.</text>
</comment>
<dbReference type="SUPFAM" id="SSF57362">
    <property type="entry name" value="BPTI-like"/>
    <property type="match status" value="3"/>
</dbReference>
<protein>
    <recommendedName>
        <fullName evidence="9">BPTI/Kunitz inhibitor domain-containing protein</fullName>
    </recommendedName>
</protein>
<feature type="domain" description="BPTI/Kunitz inhibitor" evidence="9">
    <location>
        <begin position="144"/>
        <end position="194"/>
    </location>
</feature>
<evidence type="ECO:0000256" key="3">
    <source>
        <dbReference type="ARBA" id="ARBA00022900"/>
    </source>
</evidence>
<feature type="signal peptide" evidence="8">
    <location>
        <begin position="1"/>
        <end position="15"/>
    </location>
</feature>
<evidence type="ECO:0000259" key="9">
    <source>
        <dbReference type="PROSITE" id="PS50279"/>
    </source>
</evidence>
<evidence type="ECO:0000256" key="2">
    <source>
        <dbReference type="ARBA" id="ARBA00022729"/>
    </source>
</evidence>
<gene>
    <name evidence="10" type="ORF">LARSCL_LOCUS21040</name>
</gene>
<accession>A0AAV2BRJ0</accession>
<feature type="chain" id="PRO_5043729696" description="BPTI/Kunitz inhibitor domain-containing protein" evidence="8">
    <location>
        <begin position="16"/>
        <end position="310"/>
    </location>
</feature>
<dbReference type="InterPro" id="IPR036084">
    <property type="entry name" value="Ser_inhib-like_sf"/>
</dbReference>
<keyword evidence="7" id="KW-0812">Transmembrane</keyword>